<sequence>MVRINLDLYKLFVPLDAPVRFEFESQQAYDRMVPGQLDVDPPPSLIAFPKDDPPASAVMTEALTAEAAQKEAIQQTPKMSEAIEKKETVTNLVVEDKVGGNRVARRST</sequence>
<keyword evidence="1" id="KW-1185">Reference proteome</keyword>
<evidence type="ECO:0000313" key="2">
    <source>
        <dbReference type="WBParaSite" id="jg11890"/>
    </source>
</evidence>
<accession>A0A915CS47</accession>
<name>A0A915CS47_9BILA</name>
<dbReference type="WBParaSite" id="jg11890">
    <property type="protein sequence ID" value="jg11890"/>
    <property type="gene ID" value="jg11890"/>
</dbReference>
<dbReference type="AlphaFoldDB" id="A0A915CS47"/>
<protein>
    <submittedName>
        <fullName evidence="2">Uncharacterized protein</fullName>
    </submittedName>
</protein>
<reference evidence="2" key="1">
    <citation type="submission" date="2022-11" db="UniProtKB">
        <authorList>
            <consortium name="WormBaseParasite"/>
        </authorList>
    </citation>
    <scope>IDENTIFICATION</scope>
</reference>
<dbReference type="Proteomes" id="UP000887574">
    <property type="component" value="Unplaced"/>
</dbReference>
<proteinExistence type="predicted"/>
<organism evidence="1 2">
    <name type="scientific">Ditylenchus dipsaci</name>
    <dbReference type="NCBI Taxonomy" id="166011"/>
    <lineage>
        <taxon>Eukaryota</taxon>
        <taxon>Metazoa</taxon>
        <taxon>Ecdysozoa</taxon>
        <taxon>Nematoda</taxon>
        <taxon>Chromadorea</taxon>
        <taxon>Rhabditida</taxon>
        <taxon>Tylenchina</taxon>
        <taxon>Tylenchomorpha</taxon>
        <taxon>Sphaerularioidea</taxon>
        <taxon>Anguinidae</taxon>
        <taxon>Anguininae</taxon>
        <taxon>Ditylenchus</taxon>
    </lineage>
</organism>
<evidence type="ECO:0000313" key="1">
    <source>
        <dbReference type="Proteomes" id="UP000887574"/>
    </source>
</evidence>